<feature type="transmembrane region" description="Helical" evidence="7">
    <location>
        <begin position="376"/>
        <end position="393"/>
    </location>
</feature>
<evidence type="ECO:0000313" key="8">
    <source>
        <dbReference type="EMBL" id="KAK4781644.1"/>
    </source>
</evidence>
<feature type="transmembrane region" description="Helical" evidence="7">
    <location>
        <begin position="140"/>
        <end position="167"/>
    </location>
</feature>
<dbReference type="GO" id="GO:0005886">
    <property type="term" value="C:plasma membrane"/>
    <property type="evidence" value="ECO:0007669"/>
    <property type="project" value="TreeGrafter"/>
</dbReference>
<proteinExistence type="inferred from homology"/>
<feature type="transmembrane region" description="Helical" evidence="7">
    <location>
        <begin position="247"/>
        <end position="265"/>
    </location>
</feature>
<dbReference type="AlphaFoldDB" id="A0AAN7LBR4"/>
<dbReference type="GO" id="GO:0071555">
    <property type="term" value="P:cell wall organization"/>
    <property type="evidence" value="ECO:0007669"/>
    <property type="project" value="TreeGrafter"/>
</dbReference>
<evidence type="ECO:0000256" key="7">
    <source>
        <dbReference type="SAM" id="Phobius"/>
    </source>
</evidence>
<feature type="transmembrane region" description="Helical" evidence="7">
    <location>
        <begin position="277"/>
        <end position="298"/>
    </location>
</feature>
<dbReference type="EMBL" id="JAXQNO010000016">
    <property type="protein sequence ID" value="KAK4781644.1"/>
    <property type="molecule type" value="Genomic_DNA"/>
</dbReference>
<dbReference type="GO" id="GO:0044038">
    <property type="term" value="P:cell wall macromolecule biosynthetic process"/>
    <property type="evidence" value="ECO:0007669"/>
    <property type="project" value="TreeGrafter"/>
</dbReference>
<evidence type="ECO:0000256" key="3">
    <source>
        <dbReference type="ARBA" id="ARBA00022679"/>
    </source>
</evidence>
<feature type="transmembrane region" description="Helical" evidence="7">
    <location>
        <begin position="400"/>
        <end position="418"/>
    </location>
</feature>
<feature type="transmembrane region" description="Helical" evidence="7">
    <location>
        <begin position="179"/>
        <end position="201"/>
    </location>
</feature>
<dbReference type="PROSITE" id="PS01348">
    <property type="entry name" value="MRAY_2"/>
    <property type="match status" value="1"/>
</dbReference>
<evidence type="ECO:0000256" key="5">
    <source>
        <dbReference type="ARBA" id="ARBA00022989"/>
    </source>
</evidence>
<dbReference type="PANTHER" id="PTHR22926:SF5">
    <property type="entry name" value="PHOSPHO-N-ACETYLMURAMOYL-PENTAPEPTIDE-TRANSFERASE HOMOLOG"/>
    <property type="match status" value="1"/>
</dbReference>
<keyword evidence="6 7" id="KW-0472">Membrane</keyword>
<name>A0AAN7LBR4_TRANT</name>
<evidence type="ECO:0000256" key="4">
    <source>
        <dbReference type="ARBA" id="ARBA00022692"/>
    </source>
</evidence>
<reference evidence="8 9" key="1">
    <citation type="journal article" date="2023" name="Hortic Res">
        <title>Pangenome of water caltrop reveals structural variations and asymmetric subgenome divergence after allopolyploidization.</title>
        <authorList>
            <person name="Zhang X."/>
            <person name="Chen Y."/>
            <person name="Wang L."/>
            <person name="Yuan Y."/>
            <person name="Fang M."/>
            <person name="Shi L."/>
            <person name="Lu R."/>
            <person name="Comes H.P."/>
            <person name="Ma Y."/>
            <person name="Chen Y."/>
            <person name="Huang G."/>
            <person name="Zhou Y."/>
            <person name="Zheng Z."/>
            <person name="Qiu Y."/>
        </authorList>
    </citation>
    <scope>NUCLEOTIDE SEQUENCE [LARGE SCALE GENOMIC DNA]</scope>
    <source>
        <strain evidence="8">F231</strain>
    </source>
</reference>
<dbReference type="GO" id="GO:0008963">
    <property type="term" value="F:phospho-N-acetylmuramoyl-pentapeptide-transferase activity"/>
    <property type="evidence" value="ECO:0007669"/>
    <property type="project" value="InterPro"/>
</dbReference>
<feature type="transmembrane region" description="Helical" evidence="7">
    <location>
        <begin position="318"/>
        <end position="338"/>
    </location>
</feature>
<dbReference type="PANTHER" id="PTHR22926">
    <property type="entry name" value="PHOSPHO-N-ACETYLMURAMOYL-PENTAPEPTIDE-TRANSFERASE"/>
    <property type="match status" value="1"/>
</dbReference>
<evidence type="ECO:0000256" key="1">
    <source>
        <dbReference type="ARBA" id="ARBA00004141"/>
    </source>
</evidence>
<keyword evidence="9" id="KW-1185">Reference proteome</keyword>
<dbReference type="CDD" id="cd06852">
    <property type="entry name" value="GT_MraY"/>
    <property type="match status" value="1"/>
</dbReference>
<sequence>MGSRFIHLKPIHLSLHELPRRSFRSRCPPQLHRLRGAAAYDLKIPGSVIQRNSQCLQRTLAFDYGSFDIPSLDGWGDNESTSSYMISSSDGEDSDGEIIVNPPAEADLPPVKVSANDALTLSTHRFAMIGRRHKRHRIKYGAFINIGLISFLTIFLLLVDCCAWRIVRLPLEPFYLTRPFFMSAVIASFVGYIFVPLFYSLHMYQIIRKEGPYRHSIKKKTTPTMGGLLFVPIGVAVAQYIVGLSCIEVAGAAAVTLAYAVIGLLDDTFSLSKNQNYGLSSWLRIFLEVAVGIIFSLWLDSAGISSPYGMKGLIPLPAPLGLVCLGKCYLLLTSFCFVSMGNGVNLTDGLDGLAGGTAALTFVAMSIAVLPICADLAIFGASMAGACAGFLLHNRYKASIFMGDTGSLALGGALAAMASCTGMFFPLFISSGIFVIEALSVVIQVSCFKATKRLWGTGLRILRMAPFHHHLELCGMKEPSIVAGAYVVSAFLSLFAAYVGLTSA</sequence>
<evidence type="ECO:0008006" key="10">
    <source>
        <dbReference type="Google" id="ProtNLM"/>
    </source>
</evidence>
<comment type="caution">
    <text evidence="8">The sequence shown here is derived from an EMBL/GenBank/DDBJ whole genome shotgun (WGS) entry which is preliminary data.</text>
</comment>
<protein>
    <recommendedName>
        <fullName evidence="10">Phospho-N-acetylmuramoyl-pentapeptide- transferase homolog</fullName>
    </recommendedName>
</protein>
<dbReference type="InterPro" id="IPR003524">
    <property type="entry name" value="PNAcMuramoyl-5peptid_Trfase"/>
</dbReference>
<feature type="transmembrane region" description="Helical" evidence="7">
    <location>
        <begin position="222"/>
        <end position="241"/>
    </location>
</feature>
<dbReference type="InterPro" id="IPR000715">
    <property type="entry name" value="Glycosyl_transferase_4"/>
</dbReference>
<dbReference type="HAMAP" id="MF_00038">
    <property type="entry name" value="MraY"/>
    <property type="match status" value="1"/>
</dbReference>
<dbReference type="Proteomes" id="UP001346149">
    <property type="component" value="Unassembled WGS sequence"/>
</dbReference>
<evidence type="ECO:0000313" key="9">
    <source>
        <dbReference type="Proteomes" id="UP001346149"/>
    </source>
</evidence>
<comment type="subcellular location">
    <subcellularLocation>
        <location evidence="1">Membrane</location>
        <topology evidence="1">Multi-pass membrane protein</topology>
    </subcellularLocation>
</comment>
<feature type="transmembrane region" description="Helical" evidence="7">
    <location>
        <begin position="350"/>
        <end position="370"/>
    </location>
</feature>
<comment type="similarity">
    <text evidence="2">Belongs to the glycosyltransferase 4 family. MraY subfamily.</text>
</comment>
<organism evidence="8 9">
    <name type="scientific">Trapa natans</name>
    <name type="common">Water chestnut</name>
    <dbReference type="NCBI Taxonomy" id="22666"/>
    <lineage>
        <taxon>Eukaryota</taxon>
        <taxon>Viridiplantae</taxon>
        <taxon>Streptophyta</taxon>
        <taxon>Embryophyta</taxon>
        <taxon>Tracheophyta</taxon>
        <taxon>Spermatophyta</taxon>
        <taxon>Magnoliopsida</taxon>
        <taxon>eudicotyledons</taxon>
        <taxon>Gunneridae</taxon>
        <taxon>Pentapetalae</taxon>
        <taxon>rosids</taxon>
        <taxon>malvids</taxon>
        <taxon>Myrtales</taxon>
        <taxon>Lythraceae</taxon>
        <taxon>Trapa</taxon>
    </lineage>
</organism>
<dbReference type="NCBIfam" id="TIGR00445">
    <property type="entry name" value="mraY"/>
    <property type="match status" value="1"/>
</dbReference>
<keyword evidence="3" id="KW-0808">Transferase</keyword>
<dbReference type="InterPro" id="IPR018480">
    <property type="entry name" value="PNAcMuramoyl-5peptid_Trfase_CS"/>
</dbReference>
<dbReference type="PROSITE" id="PS01347">
    <property type="entry name" value="MRAY_1"/>
    <property type="match status" value="1"/>
</dbReference>
<accession>A0AAN7LBR4</accession>
<gene>
    <name evidence="8" type="ORF">SAY86_015746</name>
</gene>
<keyword evidence="5 7" id="KW-1133">Transmembrane helix</keyword>
<feature type="transmembrane region" description="Helical" evidence="7">
    <location>
        <begin position="481"/>
        <end position="501"/>
    </location>
</feature>
<dbReference type="Pfam" id="PF00953">
    <property type="entry name" value="Glycos_transf_4"/>
    <property type="match status" value="1"/>
</dbReference>
<evidence type="ECO:0000256" key="2">
    <source>
        <dbReference type="ARBA" id="ARBA00005583"/>
    </source>
</evidence>
<evidence type="ECO:0000256" key="6">
    <source>
        <dbReference type="ARBA" id="ARBA00023136"/>
    </source>
</evidence>
<keyword evidence="4 7" id="KW-0812">Transmembrane</keyword>